<sequence>MLSRTILRSINQSRSLYSIRCYSTGSNIRFTKEHEWIRLDQDVGTVGITDHAQKELGDIVYVDLPKVGATFKKSSAVATVESTKAASDIYSPVSGIIVDVNKDLESAPELINEGPLDKGWIFKLKLTDKSEFDTLLSKADYDKIAENH</sequence>
<dbReference type="InterPro" id="IPR011053">
    <property type="entry name" value="Single_hybrid_motif"/>
</dbReference>
<dbReference type="PROSITE" id="PS00189">
    <property type="entry name" value="LIPOYL"/>
    <property type="match status" value="1"/>
</dbReference>
<dbReference type="Proteomes" id="UP000076078">
    <property type="component" value="Unassembled WGS sequence"/>
</dbReference>
<dbReference type="InterPro" id="IPR017453">
    <property type="entry name" value="GCV_H_sub"/>
</dbReference>
<dbReference type="GO" id="GO:0005960">
    <property type="term" value="C:glycine cleavage complex"/>
    <property type="evidence" value="ECO:0007669"/>
    <property type="project" value="UniProtKB-UniRule"/>
</dbReference>
<feature type="modified residue" description="N6-lipoyllysine" evidence="4">
    <location>
        <position position="84"/>
    </location>
</feature>
<dbReference type="InParanoid" id="A0A151Z9J1"/>
<reference evidence="7 8" key="1">
    <citation type="submission" date="2015-12" db="EMBL/GenBank/DDBJ databases">
        <title>Dictyostelia acquired genes for synthesis and detection of signals that induce cell-type specialization by lateral gene transfer from prokaryotes.</title>
        <authorList>
            <person name="Gloeckner G."/>
            <person name="Schaap P."/>
        </authorList>
    </citation>
    <scope>NUCLEOTIDE SEQUENCE [LARGE SCALE GENOMIC DNA]</scope>
    <source>
        <strain evidence="7 8">TK</strain>
    </source>
</reference>
<feature type="domain" description="Lipoyl-binding" evidence="6">
    <location>
        <begin position="43"/>
        <end position="125"/>
    </location>
</feature>
<evidence type="ECO:0000256" key="4">
    <source>
        <dbReference type="PIRSR" id="PIRSR617453-50"/>
    </source>
</evidence>
<dbReference type="PANTHER" id="PTHR11715:SF3">
    <property type="entry name" value="GLYCINE CLEAVAGE SYSTEM H PROTEIN-RELATED"/>
    <property type="match status" value="1"/>
</dbReference>
<dbReference type="InterPro" id="IPR000089">
    <property type="entry name" value="Biotin_lipoyl"/>
</dbReference>
<dbReference type="EMBL" id="LODT01000037">
    <property type="protein sequence ID" value="KYQ90620.1"/>
    <property type="molecule type" value="Genomic_DNA"/>
</dbReference>
<dbReference type="GO" id="GO:0009249">
    <property type="term" value="P:protein lipoylation"/>
    <property type="evidence" value="ECO:0007669"/>
    <property type="project" value="TreeGrafter"/>
</dbReference>
<evidence type="ECO:0000259" key="6">
    <source>
        <dbReference type="PROSITE" id="PS50968"/>
    </source>
</evidence>
<evidence type="ECO:0000313" key="7">
    <source>
        <dbReference type="EMBL" id="KYQ90620.1"/>
    </source>
</evidence>
<dbReference type="NCBIfam" id="NF002270">
    <property type="entry name" value="PRK01202.1"/>
    <property type="match status" value="1"/>
</dbReference>
<dbReference type="OMA" id="KEHEWIR"/>
<dbReference type="PANTHER" id="PTHR11715">
    <property type="entry name" value="GLYCINE CLEAVAGE SYSTEM H PROTEIN"/>
    <property type="match status" value="1"/>
</dbReference>
<comment type="function">
    <text evidence="5">The H protein shuttles the methylamine group of glycine from the P protein to the T protein.</text>
</comment>
<comment type="cofactor">
    <cofactor evidence="5">
        <name>(R)-lipoate</name>
        <dbReference type="ChEBI" id="CHEBI:83088"/>
    </cofactor>
    <text evidence="5">Binds 1 lipoyl cofactor covalently.</text>
</comment>
<dbReference type="HAMAP" id="MF_00272">
    <property type="entry name" value="GcvH"/>
    <property type="match status" value="1"/>
</dbReference>
<dbReference type="InterPro" id="IPR033753">
    <property type="entry name" value="GCV_H/Fam206"/>
</dbReference>
<evidence type="ECO:0000256" key="2">
    <source>
        <dbReference type="ARBA" id="ARBA00022823"/>
    </source>
</evidence>
<protein>
    <recommendedName>
        <fullName evidence="5">Glycine cleavage system H protein</fullName>
    </recommendedName>
</protein>
<organism evidence="7 8">
    <name type="scientific">Tieghemostelium lacteum</name>
    <name type="common">Slime mold</name>
    <name type="synonym">Dictyostelium lacteum</name>
    <dbReference type="NCBI Taxonomy" id="361077"/>
    <lineage>
        <taxon>Eukaryota</taxon>
        <taxon>Amoebozoa</taxon>
        <taxon>Evosea</taxon>
        <taxon>Eumycetozoa</taxon>
        <taxon>Dictyostelia</taxon>
        <taxon>Dictyosteliales</taxon>
        <taxon>Raperosteliaceae</taxon>
        <taxon>Tieghemostelium</taxon>
    </lineage>
</organism>
<dbReference type="STRING" id="361077.A0A151Z9J1"/>
<evidence type="ECO:0000256" key="5">
    <source>
        <dbReference type="RuleBase" id="RU364055"/>
    </source>
</evidence>
<evidence type="ECO:0000256" key="1">
    <source>
        <dbReference type="ARBA" id="ARBA00009249"/>
    </source>
</evidence>
<dbReference type="Pfam" id="PF01597">
    <property type="entry name" value="GCV_H"/>
    <property type="match status" value="1"/>
</dbReference>
<comment type="subcellular location">
    <subcellularLocation>
        <location evidence="5">Mitochondrion</location>
    </subcellularLocation>
</comment>
<dbReference type="InterPro" id="IPR002930">
    <property type="entry name" value="GCV_H"/>
</dbReference>
<dbReference type="Gene3D" id="2.40.50.100">
    <property type="match status" value="1"/>
</dbReference>
<dbReference type="SUPFAM" id="SSF51230">
    <property type="entry name" value="Single hybrid motif"/>
    <property type="match status" value="1"/>
</dbReference>
<gene>
    <name evidence="7" type="ORF">DLAC_09249</name>
</gene>
<comment type="subunit">
    <text evidence="5">The glycine cleavage system is composed of four proteins: P, T, L and H.</text>
</comment>
<accession>A0A151Z9J1</accession>
<proteinExistence type="inferred from homology"/>
<evidence type="ECO:0000256" key="3">
    <source>
        <dbReference type="ARBA" id="ARBA00022946"/>
    </source>
</evidence>
<dbReference type="InterPro" id="IPR003016">
    <property type="entry name" value="2-oxoA_DH_lipoyl-BS"/>
</dbReference>
<dbReference type="NCBIfam" id="TIGR00527">
    <property type="entry name" value="gcvH"/>
    <property type="match status" value="1"/>
</dbReference>
<dbReference type="FunCoup" id="A0A151Z9J1">
    <property type="interactions" value="441"/>
</dbReference>
<keyword evidence="8" id="KW-1185">Reference proteome</keyword>
<dbReference type="OrthoDB" id="10264154at2759"/>
<dbReference type="GO" id="GO:0005739">
    <property type="term" value="C:mitochondrion"/>
    <property type="evidence" value="ECO:0007669"/>
    <property type="project" value="UniProtKB-SubCell"/>
</dbReference>
<keyword evidence="2 4" id="KW-0450">Lipoyl</keyword>
<dbReference type="CDD" id="cd06848">
    <property type="entry name" value="GCS_H"/>
    <property type="match status" value="1"/>
</dbReference>
<dbReference type="AlphaFoldDB" id="A0A151Z9J1"/>
<evidence type="ECO:0000313" key="8">
    <source>
        <dbReference type="Proteomes" id="UP000076078"/>
    </source>
</evidence>
<keyword evidence="5" id="KW-0496">Mitochondrion</keyword>
<comment type="similarity">
    <text evidence="1 5">Belongs to the GcvH family.</text>
</comment>
<dbReference type="GO" id="GO:0019464">
    <property type="term" value="P:glycine decarboxylation via glycine cleavage system"/>
    <property type="evidence" value="ECO:0007669"/>
    <property type="project" value="UniProtKB-UniRule"/>
</dbReference>
<dbReference type="PROSITE" id="PS50968">
    <property type="entry name" value="BIOTINYL_LIPOYL"/>
    <property type="match status" value="1"/>
</dbReference>
<keyword evidence="3 5" id="KW-0809">Transit peptide</keyword>
<comment type="caution">
    <text evidence="7">The sequence shown here is derived from an EMBL/GenBank/DDBJ whole genome shotgun (WGS) entry which is preliminary data.</text>
</comment>
<name>A0A151Z9J1_TIELA</name>